<dbReference type="GO" id="GO:0004095">
    <property type="term" value="F:carnitine O-palmitoyltransferase activity"/>
    <property type="evidence" value="ECO:0007669"/>
    <property type="project" value="TreeGrafter"/>
</dbReference>
<evidence type="ECO:0000259" key="13">
    <source>
        <dbReference type="Pfam" id="PF16484"/>
    </source>
</evidence>
<feature type="domain" description="Choline/carnitine acyltransferase" evidence="12">
    <location>
        <begin position="742"/>
        <end position="783"/>
    </location>
</feature>
<evidence type="ECO:0000256" key="3">
    <source>
        <dbReference type="ARBA" id="ARBA00022679"/>
    </source>
</evidence>
<evidence type="ECO:0000256" key="4">
    <source>
        <dbReference type="ARBA" id="ARBA00022692"/>
    </source>
</evidence>
<evidence type="ECO:0000256" key="1">
    <source>
        <dbReference type="ARBA" id="ARBA00004141"/>
    </source>
</evidence>
<reference evidence="15" key="1">
    <citation type="submission" date="2003-08" db="EMBL/GenBank/DDBJ databases">
        <authorList>
            <person name="Birren B."/>
            <person name="Nusbaum C."/>
            <person name="Abebe A."/>
            <person name="Abouelleil A."/>
            <person name="Adekoya E."/>
            <person name="Ait-zahra M."/>
            <person name="Allen N."/>
            <person name="Allen T."/>
            <person name="An P."/>
            <person name="Anderson M."/>
            <person name="Anderson S."/>
            <person name="Arachchi H."/>
            <person name="Armbruster J."/>
            <person name="Bachantsang P."/>
            <person name="Baldwin J."/>
            <person name="Barry A."/>
            <person name="Bayul T."/>
            <person name="Blitshsteyn B."/>
            <person name="Bloom T."/>
            <person name="Blye J."/>
            <person name="Boguslavskiy L."/>
            <person name="Borowsky M."/>
            <person name="Boukhgalter B."/>
            <person name="Brunache A."/>
            <person name="Butler J."/>
            <person name="Calixte N."/>
            <person name="Calvo S."/>
            <person name="Camarata J."/>
            <person name="Campo K."/>
            <person name="Chang J."/>
            <person name="Cheshatsang Y."/>
            <person name="Citroen M."/>
            <person name="Collymore A."/>
            <person name="Considine T."/>
            <person name="Cook A."/>
            <person name="Cooke P."/>
            <person name="Corum B."/>
            <person name="Cuomo C."/>
            <person name="David R."/>
            <person name="Dawoe T."/>
            <person name="Degray S."/>
            <person name="Dodge S."/>
            <person name="Dooley K."/>
            <person name="Dorje P."/>
            <person name="Dorjee K."/>
            <person name="Dorris L."/>
            <person name="Duffey N."/>
            <person name="Dupes A."/>
            <person name="Elkins T."/>
            <person name="Engels R."/>
            <person name="Erickson J."/>
            <person name="Farina A."/>
            <person name="Faro S."/>
            <person name="Ferreira P."/>
            <person name="Fischer H."/>
            <person name="Fitzgerald M."/>
            <person name="Foley K."/>
            <person name="Gage D."/>
            <person name="Galagan J."/>
            <person name="Gearin G."/>
            <person name="Gnerre S."/>
            <person name="Gnirke A."/>
            <person name="Goyette A."/>
            <person name="Graham J."/>
            <person name="Grandbois E."/>
            <person name="Gyaltsen K."/>
            <person name="Hafez N."/>
            <person name="Hagopian D."/>
            <person name="Hagos B."/>
            <person name="Hall J."/>
            <person name="Hatcher B."/>
            <person name="Heller A."/>
            <person name="Higgins H."/>
            <person name="Honan T."/>
            <person name="Horn A."/>
            <person name="Houde N."/>
            <person name="Hughes L."/>
            <person name="Hulme W."/>
            <person name="Husby E."/>
            <person name="Iliev I."/>
            <person name="Jaffe D."/>
            <person name="Jones C."/>
            <person name="Kamal M."/>
            <person name="Kamat A."/>
            <person name="Kamvysselis M."/>
            <person name="Karlsson E."/>
            <person name="Kells C."/>
            <person name="Kieu A."/>
            <person name="Kisner P."/>
            <person name="Kodira C."/>
            <person name="Kulbokas E."/>
            <person name="Labutti K."/>
            <person name="Lama D."/>
            <person name="Landers T."/>
            <person name="Leger J."/>
            <person name="Levine S."/>
            <person name="Lewis D."/>
            <person name="Lewis T."/>
            <person name="Lindblad-toh K."/>
            <person name="Liu X."/>
            <person name="Lokyitsang T."/>
            <person name="Lokyitsang Y."/>
            <person name="Lucien O."/>
            <person name="Lui A."/>
            <person name="Ma L.J."/>
            <person name="Mabbitt R."/>
            <person name="Macdonald J."/>
            <person name="Maclean C."/>
            <person name="Major J."/>
            <person name="Manning J."/>
            <person name="Marabella R."/>
            <person name="Maru K."/>
            <person name="Matthews C."/>
            <person name="Mauceli E."/>
            <person name="Mccarthy M."/>
            <person name="Mcdonough S."/>
            <person name="Mcghee T."/>
            <person name="Meldrim J."/>
            <person name="Meneus L."/>
            <person name="Mesirov J."/>
            <person name="Mihalev A."/>
            <person name="Mihova T."/>
            <person name="Mikkelsen T."/>
            <person name="Mlenga V."/>
            <person name="Moru K."/>
            <person name="Mozes J."/>
            <person name="Mulrain L."/>
            <person name="Munson G."/>
            <person name="Naylor J."/>
            <person name="Newes C."/>
            <person name="Nguyen C."/>
            <person name="Nguyen N."/>
            <person name="Nguyen T."/>
            <person name="Nicol R."/>
            <person name="Nielsen C."/>
            <person name="Nizzari M."/>
            <person name="Norbu C."/>
            <person name="Norbu N."/>
            <person name="O'donnell P."/>
            <person name="Okoawo O."/>
            <person name="O'leary S."/>
            <person name="Omotosho B."/>
            <person name="O'neill K."/>
            <person name="Osman S."/>
            <person name="Parker S."/>
            <person name="Perrin D."/>
            <person name="Phunkhang P."/>
            <person name="Piqani B."/>
            <person name="Purcell S."/>
            <person name="Rachupka T."/>
            <person name="Ramasamy U."/>
            <person name="Rameau R."/>
            <person name="Ray V."/>
            <person name="Raymond C."/>
            <person name="Retta R."/>
            <person name="Richardson S."/>
            <person name="Rise C."/>
            <person name="Rodriguez J."/>
            <person name="Rogers J."/>
            <person name="Rogov P."/>
            <person name="Rutman M."/>
            <person name="Schupbach R."/>
            <person name="Seaman C."/>
            <person name="Settipalli S."/>
            <person name="Sharpe T."/>
            <person name="Sheridan J."/>
            <person name="Sherpa N."/>
            <person name="Shi J."/>
            <person name="Smirnov S."/>
            <person name="Smith C."/>
            <person name="Sougnez C."/>
            <person name="Spencer B."/>
            <person name="Stalker J."/>
            <person name="Stange-thomann N."/>
            <person name="Stavropoulos S."/>
            <person name="Stetson K."/>
            <person name="Stone C."/>
            <person name="Stone S."/>
            <person name="Stubbs M."/>
            <person name="Talamas J."/>
            <person name="Tchuinga P."/>
            <person name="Tenzing P."/>
            <person name="Tesfaye S."/>
            <person name="Theodore J."/>
            <person name="Thoulutsang Y."/>
            <person name="Topham K."/>
            <person name="Towey S."/>
            <person name="Tsamla T."/>
            <person name="Tsomo N."/>
            <person name="Vallee D."/>
            <person name="Vassiliev H."/>
            <person name="Venkataraman V."/>
            <person name="Vinson J."/>
            <person name="Vo A."/>
            <person name="Wade C."/>
            <person name="Wang S."/>
            <person name="Wangchuk T."/>
            <person name="Wangdi T."/>
            <person name="Whittaker C."/>
            <person name="Wilkinson J."/>
            <person name="Wu Y."/>
            <person name="Wyman D."/>
            <person name="Yadav S."/>
            <person name="Yang S."/>
            <person name="Yang X."/>
            <person name="Yeager S."/>
            <person name="Yee E."/>
            <person name="Young G."/>
            <person name="Zainoun J."/>
            <person name="Zembeck L."/>
            <person name="Zimmer A."/>
            <person name="Zody M."/>
            <person name="Lander E."/>
        </authorList>
    </citation>
    <scope>NUCLEOTIDE SEQUENCE [LARGE SCALE GENOMIC DNA]</scope>
</reference>
<feature type="active site" description="Proton acceptor" evidence="10">
    <location>
        <position position="469"/>
    </location>
</feature>
<dbReference type="InterPro" id="IPR042231">
    <property type="entry name" value="Cho/carn_acyl_trans_2"/>
</dbReference>
<dbReference type="GO" id="GO:0016020">
    <property type="term" value="C:membrane"/>
    <property type="evidence" value="ECO:0007669"/>
    <property type="project" value="UniProtKB-SubCell"/>
</dbReference>
<dbReference type="GeneTree" id="ENSGT01150000286917"/>
<dbReference type="Gene3D" id="3.30.559.70">
    <property type="entry name" value="Choline/Carnitine o-acyltransferase, domain 2"/>
    <property type="match status" value="1"/>
</dbReference>
<evidence type="ECO:0000256" key="11">
    <source>
        <dbReference type="SAM" id="Phobius"/>
    </source>
</evidence>
<dbReference type="STRING" id="51511.ENSCSAVP00000002501"/>
<comment type="subcellular location">
    <subcellularLocation>
        <location evidence="1">Membrane</location>
        <topology evidence="1">Multi-pass membrane protein</topology>
    </subcellularLocation>
</comment>
<evidence type="ECO:0000256" key="2">
    <source>
        <dbReference type="ARBA" id="ARBA00005232"/>
    </source>
</evidence>
<feature type="domain" description="Choline/carnitine acyltransferase" evidence="12">
    <location>
        <begin position="170"/>
        <end position="712"/>
    </location>
</feature>
<dbReference type="OMA" id="KMDGTPT"/>
<evidence type="ECO:0000256" key="10">
    <source>
        <dbReference type="PIRSR" id="PIRSR600542-1"/>
    </source>
</evidence>
<keyword evidence="9" id="KW-0012">Acyltransferase</keyword>
<comment type="similarity">
    <text evidence="2">Belongs to the carnitine/choline acetyltransferase family.</text>
</comment>
<accession>H2YB03</accession>
<evidence type="ECO:0000313" key="15">
    <source>
        <dbReference type="Proteomes" id="UP000007875"/>
    </source>
</evidence>
<name>H2YB03_CIOSA</name>
<dbReference type="AlphaFoldDB" id="H2YB03"/>
<reference evidence="14" key="3">
    <citation type="submission" date="2025-09" db="UniProtKB">
        <authorList>
            <consortium name="Ensembl"/>
        </authorList>
    </citation>
    <scope>IDENTIFICATION</scope>
</reference>
<dbReference type="UniPathway" id="UPA00659"/>
<dbReference type="Pfam" id="PF16484">
    <property type="entry name" value="CPT_N"/>
    <property type="match status" value="1"/>
</dbReference>
<evidence type="ECO:0000256" key="9">
    <source>
        <dbReference type="ARBA" id="ARBA00023315"/>
    </source>
</evidence>
<feature type="domain" description="Carnitine O-palmitoyltransferase N-terminal" evidence="13">
    <location>
        <begin position="1"/>
        <end position="47"/>
    </location>
</feature>
<keyword evidence="8 11" id="KW-0472">Membrane</keyword>
<dbReference type="PANTHER" id="PTHR22589:SF31">
    <property type="entry name" value="CARNITINE O-PALMITOYLTRANSFERASE"/>
    <property type="match status" value="1"/>
</dbReference>
<keyword evidence="3" id="KW-0808">Transferase</keyword>
<keyword evidence="6 11" id="KW-1133">Transmembrane helix</keyword>
<dbReference type="GO" id="GO:0005739">
    <property type="term" value="C:mitochondrion"/>
    <property type="evidence" value="ECO:0007669"/>
    <property type="project" value="TreeGrafter"/>
</dbReference>
<dbReference type="SUPFAM" id="SSF52777">
    <property type="entry name" value="CoA-dependent acyltransferases"/>
    <property type="match status" value="2"/>
</dbReference>
<feature type="transmembrane region" description="Helical" evidence="11">
    <location>
        <begin position="50"/>
        <end position="77"/>
    </location>
</feature>
<evidence type="ECO:0000259" key="12">
    <source>
        <dbReference type="Pfam" id="PF00755"/>
    </source>
</evidence>
<dbReference type="InterPro" id="IPR039551">
    <property type="entry name" value="Cho/carn_acyl_trans"/>
</dbReference>
<keyword evidence="5" id="KW-0276">Fatty acid metabolism</keyword>
<keyword evidence="7" id="KW-0443">Lipid metabolism</keyword>
<dbReference type="Gene3D" id="6.10.250.1760">
    <property type="match status" value="1"/>
</dbReference>
<dbReference type="InterPro" id="IPR032476">
    <property type="entry name" value="CPT_N"/>
</dbReference>
<dbReference type="InterPro" id="IPR000542">
    <property type="entry name" value="Carn_acyl_trans"/>
</dbReference>
<dbReference type="FunCoup" id="H2YB03">
    <property type="interactions" value="10"/>
</dbReference>
<keyword evidence="4 11" id="KW-0812">Transmembrane</keyword>
<dbReference type="Gene3D" id="3.30.559.10">
    <property type="entry name" value="Chloramphenicol acetyltransferase-like domain"/>
    <property type="match status" value="2"/>
</dbReference>
<dbReference type="FunFam" id="3.30.559.70:FF:000021">
    <property type="entry name" value="Predicted protein"/>
    <property type="match status" value="1"/>
</dbReference>
<evidence type="ECO:0000256" key="8">
    <source>
        <dbReference type="ARBA" id="ARBA00023136"/>
    </source>
</evidence>
<reference evidence="14" key="2">
    <citation type="submission" date="2025-08" db="UniProtKB">
        <authorList>
            <consortium name="Ensembl"/>
        </authorList>
    </citation>
    <scope>IDENTIFICATION</scope>
</reference>
<dbReference type="Ensembl" id="ENSCSAVT00000002542.1">
    <property type="protein sequence ID" value="ENSCSAVP00000002501.1"/>
    <property type="gene ID" value="ENSCSAVG00000001479.1"/>
</dbReference>
<evidence type="ECO:0000256" key="5">
    <source>
        <dbReference type="ARBA" id="ARBA00022832"/>
    </source>
</evidence>
<dbReference type="eggNOG" id="KOG3716">
    <property type="taxonomic scope" value="Eukaryota"/>
</dbReference>
<feature type="transmembrane region" description="Helical" evidence="11">
    <location>
        <begin position="97"/>
        <end position="122"/>
    </location>
</feature>
<keyword evidence="15" id="KW-1185">Reference proteome</keyword>
<dbReference type="Proteomes" id="UP000007875">
    <property type="component" value="Unassembled WGS sequence"/>
</dbReference>
<dbReference type="Pfam" id="PF00755">
    <property type="entry name" value="Carn_acyltransf"/>
    <property type="match status" value="2"/>
</dbReference>
<protein>
    <submittedName>
        <fullName evidence="14">Uncharacterized protein</fullName>
    </submittedName>
</protein>
<evidence type="ECO:0000256" key="6">
    <source>
        <dbReference type="ARBA" id="ARBA00022989"/>
    </source>
</evidence>
<dbReference type="PANTHER" id="PTHR22589">
    <property type="entry name" value="CARNITINE O-ACYLTRANSFERASE"/>
    <property type="match status" value="1"/>
</dbReference>
<dbReference type="GO" id="GO:0009437">
    <property type="term" value="P:carnitine metabolic process"/>
    <property type="evidence" value="ECO:0007669"/>
    <property type="project" value="TreeGrafter"/>
</dbReference>
<proteinExistence type="inferred from homology"/>
<sequence>MAEAHAAAAFSFSVTQEGLDVQISHEALRAVYFSGVRSWRKRFTRFWNRVLNGVFPVKYTSLLAFYGIVLLLSFLNYDITCGFNDKVHPWLFSSTFITWNLSHLVSSTLLWLMAVLVIRYSLKMLLCYQGWMFEPRGRMSIKTKLWALCTKILGGTNPKLYSYQASLPRMPVPPLKSTIERYLTSVRPLLDDKDYDAMKSLSEEFLSTIASKLQRYLVLKSWWATNYVSDWWEQYVYLAGRGPIMVNSNYYGMDLLYHVPTNIQTSRAANVVHALFAFRSTLDKEMIKPVSLANNYGVVPLCSSQYERVFNTCRTPGVESGTSATGWTVGTFAVYHQGRWFKMTCYKNGILLEPSELEIQLESIINNTSEPSEGEKHLAALTAGERVPWAKARNTYFADGINKKSLHAIEKAFVLILDDQEQIIEDAEQPGLSSYGRALLHGKCHNRWFDKSFNCVVFKNGRFGINAEHSWADAPIMSYLAEQVLGYEYQSLGYGPDGKVKGRPMVQPILPHRQWQISPECQEVIESSLLVAQNLADDVHLRVSAFKHFGKGLVKTFKMSPDAFIQAALQIAHLRDKGHFSLTYEASMTRLFREGRTETVRSCTNEMCAFARSMNDENATKEERYALLKKAVDRHIDAYKEAMTGQGIDRHLFCLYVVSKYLKLESPFLAKVLRLPWRLSTSQTPHQQAMNIDLNKHPNFLSGGGGFGPVQNQIEMLCFIDILINHLDLIHEIDWVNKKLLVADDGYGVSYIICHEDLIMFHVSSKHSSPETDSERFAANIEQAMLDMRDLCESMKVKK</sequence>
<dbReference type="FunFam" id="3.30.559.10:FF:000002">
    <property type="entry name" value="carnitine O-palmitoyltransferase 1, liver isoform"/>
    <property type="match status" value="1"/>
</dbReference>
<dbReference type="InterPro" id="IPR023213">
    <property type="entry name" value="CAT-like_dom_sf"/>
</dbReference>
<evidence type="ECO:0000256" key="7">
    <source>
        <dbReference type="ARBA" id="ARBA00023098"/>
    </source>
</evidence>
<evidence type="ECO:0000313" key="14">
    <source>
        <dbReference type="Ensembl" id="ENSCSAVP00000002501.1"/>
    </source>
</evidence>
<dbReference type="GO" id="GO:0006635">
    <property type="term" value="P:fatty acid beta-oxidation"/>
    <property type="evidence" value="ECO:0007669"/>
    <property type="project" value="UniProtKB-UniPathway"/>
</dbReference>
<dbReference type="InParanoid" id="H2YB03"/>
<organism evidence="14 15">
    <name type="scientific">Ciona savignyi</name>
    <name type="common">Pacific transparent sea squirt</name>
    <dbReference type="NCBI Taxonomy" id="51511"/>
    <lineage>
        <taxon>Eukaryota</taxon>
        <taxon>Metazoa</taxon>
        <taxon>Chordata</taxon>
        <taxon>Tunicata</taxon>
        <taxon>Ascidiacea</taxon>
        <taxon>Phlebobranchia</taxon>
        <taxon>Cionidae</taxon>
        <taxon>Ciona</taxon>
    </lineage>
</organism>